<dbReference type="CDD" id="cd16143">
    <property type="entry name" value="ARS_like"/>
    <property type="match status" value="1"/>
</dbReference>
<protein>
    <submittedName>
        <fullName evidence="5">Arylsulfatase</fullName>
    </submittedName>
</protein>
<dbReference type="RefSeq" id="WP_124907416.1">
    <property type="nucleotide sequence ID" value="NZ_RQJP01000003.1"/>
</dbReference>
<feature type="chain" id="PRO_5018326841" evidence="3">
    <location>
        <begin position="23"/>
        <end position="504"/>
    </location>
</feature>
<feature type="signal peptide" evidence="3">
    <location>
        <begin position="1"/>
        <end position="22"/>
    </location>
</feature>
<dbReference type="EMBL" id="RQJP01000003">
    <property type="protein sequence ID" value="RRB13518.1"/>
    <property type="molecule type" value="Genomic_DNA"/>
</dbReference>
<comment type="caution">
    <text evidence="5">The sequence shown here is derived from an EMBL/GenBank/DDBJ whole genome shotgun (WGS) entry which is preliminary data.</text>
</comment>
<keyword evidence="6" id="KW-1185">Reference proteome</keyword>
<sequence>MKSRIFLLICSVLILSSLVAQAQQKPNIVLIYADDLGYGDVSCYGATKVKTPNIDRVAAEGLRFTNAHATSATCTPSRYSLLTGQYAWRKSGTGIAPGDAALLIPTNRITLPGMLQRAGYKTGVVGKWHLGLGPKGGPDWNSDIKPGPLEIGFTYSFLLPATGDRVPCVYVENHRIVGLDSSDPVQVSYKDPIGTEPTGKANPDLLKMMYSHGHDQTIINGVSRIGYMSGGKSARWVDEEMADVLTGKVNQFIETHQENPFFLYFSTHDIHVPRMPHSRFVGKSGMGPRGDAILQLDYCVGEVMKTVDRLGLKDNTVVIISSDNGPVVDDGYKDYAVEKLGGHKPAGPLRGGKYSAFDAGTRVPFIVRWPGKVKAGTSDALLSQVDLLKSLAVLTGQTVGEGEATDSFNTLDALLGKDKNGRDYVIEHALNNTLSLVKGHWKYIEPSNGPAVQKATNTELGNNPLPQLYDLRTDLGETRNVAGENPQLVSELAAFLKSVKEKRE</sequence>
<dbReference type="Gene3D" id="3.40.720.10">
    <property type="entry name" value="Alkaline Phosphatase, subunit A"/>
    <property type="match status" value="1"/>
</dbReference>
<comment type="similarity">
    <text evidence="1">Belongs to the sulfatase family.</text>
</comment>
<evidence type="ECO:0000259" key="4">
    <source>
        <dbReference type="Pfam" id="PF00884"/>
    </source>
</evidence>
<dbReference type="AlphaFoldDB" id="A0A3P1CJW2"/>
<reference evidence="5 6" key="1">
    <citation type="submission" date="2018-11" db="EMBL/GenBank/DDBJ databases">
        <authorList>
            <person name="Zhou Z."/>
            <person name="Wang G."/>
        </authorList>
    </citation>
    <scope>NUCLEOTIDE SEQUENCE [LARGE SCALE GENOMIC DNA]</scope>
    <source>
        <strain evidence="5 6">KCTC42998</strain>
    </source>
</reference>
<dbReference type="InterPro" id="IPR024607">
    <property type="entry name" value="Sulfatase_CS"/>
</dbReference>
<evidence type="ECO:0000313" key="5">
    <source>
        <dbReference type="EMBL" id="RRB13518.1"/>
    </source>
</evidence>
<dbReference type="Pfam" id="PF00884">
    <property type="entry name" value="Sulfatase"/>
    <property type="match status" value="1"/>
</dbReference>
<evidence type="ECO:0000313" key="6">
    <source>
        <dbReference type="Proteomes" id="UP000274271"/>
    </source>
</evidence>
<evidence type="ECO:0000256" key="2">
    <source>
        <dbReference type="ARBA" id="ARBA00022801"/>
    </source>
</evidence>
<organism evidence="5 6">
    <name type="scientific">Larkinella knui</name>
    <dbReference type="NCBI Taxonomy" id="2025310"/>
    <lineage>
        <taxon>Bacteria</taxon>
        <taxon>Pseudomonadati</taxon>
        <taxon>Bacteroidota</taxon>
        <taxon>Cytophagia</taxon>
        <taxon>Cytophagales</taxon>
        <taxon>Spirosomataceae</taxon>
        <taxon>Larkinella</taxon>
    </lineage>
</organism>
<dbReference type="InterPro" id="IPR000917">
    <property type="entry name" value="Sulfatase_N"/>
</dbReference>
<gene>
    <name evidence="5" type="ORF">EHT87_14710</name>
</gene>
<dbReference type="OrthoDB" id="9764377at2"/>
<accession>A0A3P1CJW2</accession>
<dbReference type="InterPro" id="IPR017850">
    <property type="entry name" value="Alkaline_phosphatase_core_sf"/>
</dbReference>
<feature type="domain" description="Sulfatase N-terminal" evidence="4">
    <location>
        <begin position="26"/>
        <end position="396"/>
    </location>
</feature>
<dbReference type="Proteomes" id="UP000274271">
    <property type="component" value="Unassembled WGS sequence"/>
</dbReference>
<keyword evidence="3" id="KW-0732">Signal</keyword>
<keyword evidence="2" id="KW-0378">Hydrolase</keyword>
<dbReference type="PANTHER" id="PTHR43751">
    <property type="entry name" value="SULFATASE"/>
    <property type="match status" value="1"/>
</dbReference>
<dbReference type="InterPro" id="IPR052701">
    <property type="entry name" value="GAG_Ulvan_Degrading_Sulfatases"/>
</dbReference>
<evidence type="ECO:0000256" key="3">
    <source>
        <dbReference type="SAM" id="SignalP"/>
    </source>
</evidence>
<dbReference type="PANTHER" id="PTHR43751:SF6">
    <property type="entry name" value="N-ACETYLGALACTOSAMINE-6-O-SULFATASE"/>
    <property type="match status" value="1"/>
</dbReference>
<proteinExistence type="inferred from homology"/>
<name>A0A3P1CJW2_9BACT</name>
<dbReference type="PROSITE" id="PS00523">
    <property type="entry name" value="SULFATASE_1"/>
    <property type="match status" value="1"/>
</dbReference>
<dbReference type="SUPFAM" id="SSF53649">
    <property type="entry name" value="Alkaline phosphatase-like"/>
    <property type="match status" value="1"/>
</dbReference>
<evidence type="ECO:0000256" key="1">
    <source>
        <dbReference type="ARBA" id="ARBA00008779"/>
    </source>
</evidence>
<dbReference type="Gene3D" id="3.30.1120.10">
    <property type="match status" value="1"/>
</dbReference>
<dbReference type="PROSITE" id="PS00149">
    <property type="entry name" value="SULFATASE_2"/>
    <property type="match status" value="1"/>
</dbReference>
<dbReference type="GO" id="GO:0016787">
    <property type="term" value="F:hydrolase activity"/>
    <property type="evidence" value="ECO:0007669"/>
    <property type="project" value="UniProtKB-KW"/>
</dbReference>